<feature type="compositionally biased region" description="Basic and acidic residues" evidence="7">
    <location>
        <begin position="751"/>
        <end position="776"/>
    </location>
</feature>
<keyword evidence="2" id="KW-0597">Phosphoprotein</keyword>
<dbReference type="Gene3D" id="1.10.10.1180">
    <property type="entry name" value="MAN1, winged-helix domain"/>
    <property type="match status" value="1"/>
</dbReference>
<dbReference type="CDD" id="cd12935">
    <property type="entry name" value="LEM_like"/>
    <property type="match status" value="1"/>
</dbReference>
<evidence type="ECO:0000256" key="7">
    <source>
        <dbReference type="SAM" id="MobiDB-lite"/>
    </source>
</evidence>
<accession>T0JYX4</accession>
<proteinExistence type="predicted"/>
<feature type="region of interest" description="Disordered" evidence="7">
    <location>
        <begin position="139"/>
        <end position="346"/>
    </location>
</feature>
<dbReference type="EMBL" id="AMYD01003675">
    <property type="protein sequence ID" value="EQB45638.1"/>
    <property type="molecule type" value="Genomic_DNA"/>
</dbReference>
<feature type="compositionally biased region" description="Basic and acidic residues" evidence="7">
    <location>
        <begin position="255"/>
        <end position="272"/>
    </location>
</feature>
<dbReference type="GO" id="GO:0003682">
    <property type="term" value="F:chromatin binding"/>
    <property type="evidence" value="ECO:0007669"/>
    <property type="project" value="InterPro"/>
</dbReference>
<dbReference type="Gene3D" id="1.10.720.40">
    <property type="match status" value="1"/>
</dbReference>
<dbReference type="GO" id="GO:0034399">
    <property type="term" value="C:nuclear periphery"/>
    <property type="evidence" value="ECO:0007669"/>
    <property type="project" value="TreeGrafter"/>
</dbReference>
<evidence type="ECO:0008006" key="12">
    <source>
        <dbReference type="Google" id="ProtNLM"/>
    </source>
</evidence>
<evidence type="ECO:0000256" key="4">
    <source>
        <dbReference type="ARBA" id="ARBA00022989"/>
    </source>
</evidence>
<keyword evidence="4" id="KW-1133">Transmembrane helix</keyword>
<feature type="domain" description="HeH/LEM" evidence="9">
    <location>
        <begin position="91"/>
        <end position="125"/>
    </location>
</feature>
<feature type="compositionally biased region" description="Basic and acidic residues" evidence="7">
    <location>
        <begin position="308"/>
        <end position="323"/>
    </location>
</feature>
<dbReference type="OrthoDB" id="2503928at2759"/>
<keyword evidence="5" id="KW-0472">Membrane</keyword>
<evidence type="ECO:0000313" key="11">
    <source>
        <dbReference type="Proteomes" id="UP000015530"/>
    </source>
</evidence>
<dbReference type="InterPro" id="IPR041885">
    <property type="entry name" value="MAN1_winged_helix_dom"/>
</dbReference>
<name>T0JYX4_COLGC</name>
<dbReference type="STRING" id="1237896.T0JYX4"/>
<dbReference type="Proteomes" id="UP000015530">
    <property type="component" value="Unassembled WGS sequence"/>
</dbReference>
<reference evidence="11" key="1">
    <citation type="journal article" date="2013" name="Mol. Plant Microbe Interact.">
        <title>Global aspects of pacC regulation of pathogenicity genes in Colletotrichum gloeosporioides as revealed by transcriptome analysis.</title>
        <authorList>
            <person name="Alkan N."/>
            <person name="Meng X."/>
            <person name="Friedlander G."/>
            <person name="Reuveni E."/>
            <person name="Sukno S."/>
            <person name="Sherman A."/>
            <person name="Thon M."/>
            <person name="Fluhr R."/>
            <person name="Prusky D."/>
        </authorList>
    </citation>
    <scope>NUCLEOTIDE SEQUENCE [LARGE SCALE GENOMIC DNA]</scope>
    <source>
        <strain evidence="11">Cg-14</strain>
    </source>
</reference>
<dbReference type="InterPro" id="IPR011015">
    <property type="entry name" value="LEM/LEM-like_dom_sf"/>
</dbReference>
<dbReference type="Pfam" id="PF09402">
    <property type="entry name" value="MSC"/>
    <property type="match status" value="1"/>
</dbReference>
<protein>
    <recommendedName>
        <fullName evidence="12">Sister chromatid separation protein</fullName>
    </recommendedName>
</protein>
<keyword evidence="6" id="KW-0539">Nucleus</keyword>
<dbReference type="GO" id="GO:0071763">
    <property type="term" value="P:nuclear membrane organization"/>
    <property type="evidence" value="ECO:0007669"/>
    <property type="project" value="TreeGrafter"/>
</dbReference>
<dbReference type="eggNOG" id="ENOG502QVG5">
    <property type="taxonomic scope" value="Eukaryota"/>
</dbReference>
<comment type="subcellular location">
    <subcellularLocation>
        <location evidence="1">Nucleus inner membrane</location>
    </subcellularLocation>
</comment>
<evidence type="ECO:0000256" key="6">
    <source>
        <dbReference type="ARBA" id="ARBA00023242"/>
    </source>
</evidence>
<evidence type="ECO:0000259" key="9">
    <source>
        <dbReference type="Pfam" id="PF12949"/>
    </source>
</evidence>
<gene>
    <name evidence="10" type="ORF">CGLO_15469</name>
</gene>
<dbReference type="PANTHER" id="PTHR47808">
    <property type="entry name" value="INNER NUCLEAR MEMBRANE PROTEIN HEH2-RELATED"/>
    <property type="match status" value="1"/>
</dbReference>
<evidence type="ECO:0000256" key="2">
    <source>
        <dbReference type="ARBA" id="ARBA00022553"/>
    </source>
</evidence>
<dbReference type="GO" id="GO:0005637">
    <property type="term" value="C:nuclear inner membrane"/>
    <property type="evidence" value="ECO:0007669"/>
    <property type="project" value="UniProtKB-SubCell"/>
</dbReference>
<dbReference type="OMA" id="KWECGEL"/>
<evidence type="ECO:0000313" key="10">
    <source>
        <dbReference type="EMBL" id="EQB45638.1"/>
    </source>
</evidence>
<feature type="region of interest" description="Disordered" evidence="7">
    <location>
        <begin position="737"/>
        <end position="776"/>
    </location>
</feature>
<dbReference type="InterPro" id="IPR018996">
    <property type="entry name" value="Man1/Src1-like_C"/>
</dbReference>
<dbReference type="GO" id="GO:0005783">
    <property type="term" value="C:endoplasmic reticulum"/>
    <property type="evidence" value="ECO:0007669"/>
    <property type="project" value="TreeGrafter"/>
</dbReference>
<comment type="caution">
    <text evidence="10">The sequence shown here is derived from an EMBL/GenBank/DDBJ whole genome shotgun (WGS) entry which is preliminary data.</text>
</comment>
<evidence type="ECO:0000259" key="8">
    <source>
        <dbReference type="Pfam" id="PF09402"/>
    </source>
</evidence>
<dbReference type="HOGENOM" id="CLU_010838_2_0_1"/>
<dbReference type="Pfam" id="PF12949">
    <property type="entry name" value="HeH"/>
    <property type="match status" value="1"/>
</dbReference>
<sequence length="776" mass="87628">MTQYVATAPRQRERAVLLRFHSEREQTTTAAFDITVAKCLTRTDLTTVCPYLGITSDDFWSSVALPFSPSNDRQLQANMDEYEYLQPGFDPKSLTVPRLRSILVAHEIQYPSTAKKPQLVDLFNEEVLPQAKKILAKQARAKRSSKGIVDMGSNHESESFDDYDLAPPPRRRTTRSQSPRKPSTRVKSEEYDQQPPAPISPTKRKVRASSRQPVEPEPYYEPEQVEQFERFEQPVFEQPEPPRSVRTKRNATPHIKQEESEEDFFKKRRESEYFSMDNPFQSGSSPAPIKTPATGRRRTGQDLFQNDSVRRRTDGHYAEERPKSSRKSQAFEVPVSTLLREDTPEYQPAEIVEAGEEFTPDAQFEMEQEMAASGESALAPRRTPARPRRSLAKPFWALAVSLLGAYGAWYRQEKVAVGYCGLGRPATQIIPPDVPVPDWAVQLAEPQCEPCPQHAYCYEDFSVRCEPDFILKPHPLALGGLVPLPPTCEPDGEKVRRVKAVADKTVEELRERRAQFECGDSIDEAQQAPEAPAIDEEELKKVISAKRSKKMNKQEFDDLWVAAIGDVKGREEVEVVPKANSTSVSDAYLSSSSLARLPIGCAIKRSFRLGLARHRLSIGSVIALIVSYFYVRSKYRSHKATVAQVPALVDLVLARLATQKELGEEEIDDPWLFLPNLRDDVLRSVHSLGERDRIWKRVKAVVEQNSNVRTSQREGRSGEVGRAWEWIGPITGDTARRRKSGRISFGAGPDVKTEDTPDAAEKAGAHSKWEESRPIY</sequence>
<evidence type="ECO:0000256" key="3">
    <source>
        <dbReference type="ARBA" id="ARBA00022692"/>
    </source>
</evidence>
<feature type="domain" description="Man1/Src1-like C-terminal" evidence="8">
    <location>
        <begin position="399"/>
        <end position="729"/>
    </location>
</feature>
<dbReference type="InterPro" id="IPR025856">
    <property type="entry name" value="HeH/LEM_domain"/>
</dbReference>
<dbReference type="AlphaFoldDB" id="T0JYX4"/>
<evidence type="ECO:0000256" key="1">
    <source>
        <dbReference type="ARBA" id="ARBA00004540"/>
    </source>
</evidence>
<dbReference type="InterPro" id="IPR044780">
    <property type="entry name" value="Heh2/Src1"/>
</dbReference>
<keyword evidence="3" id="KW-0812">Transmembrane</keyword>
<evidence type="ECO:0000256" key="5">
    <source>
        <dbReference type="ARBA" id="ARBA00023136"/>
    </source>
</evidence>
<dbReference type="PANTHER" id="PTHR47808:SF2">
    <property type="entry name" value="LEM DOMAIN-CONTAINING PROTEIN 2"/>
    <property type="match status" value="1"/>
</dbReference>
<organism evidence="10 11">
    <name type="scientific">Colletotrichum gloeosporioides (strain Cg-14)</name>
    <name type="common">Anthracnose fungus</name>
    <name type="synonym">Glomerella cingulata</name>
    <dbReference type="NCBI Taxonomy" id="1237896"/>
    <lineage>
        <taxon>Eukaryota</taxon>
        <taxon>Fungi</taxon>
        <taxon>Dikarya</taxon>
        <taxon>Ascomycota</taxon>
        <taxon>Pezizomycotina</taxon>
        <taxon>Sordariomycetes</taxon>
        <taxon>Hypocreomycetidae</taxon>
        <taxon>Glomerellales</taxon>
        <taxon>Glomerellaceae</taxon>
        <taxon>Colletotrichum</taxon>
        <taxon>Colletotrichum gloeosporioides species complex</taxon>
    </lineage>
</organism>